<protein>
    <submittedName>
        <fullName evidence="1">Uncharacterized protein</fullName>
    </submittedName>
</protein>
<gene>
    <name evidence="1" type="ORF">MLD38_012891</name>
</gene>
<evidence type="ECO:0000313" key="2">
    <source>
        <dbReference type="Proteomes" id="UP001057402"/>
    </source>
</evidence>
<proteinExistence type="predicted"/>
<evidence type="ECO:0000313" key="1">
    <source>
        <dbReference type="EMBL" id="KAI4374960.1"/>
    </source>
</evidence>
<accession>A0ACB9R8D7</accession>
<reference evidence="2" key="1">
    <citation type="journal article" date="2023" name="Front. Plant Sci.">
        <title>Chromosomal-level genome assembly of Melastoma candidum provides insights into trichome evolution.</title>
        <authorList>
            <person name="Zhong Y."/>
            <person name="Wu W."/>
            <person name="Sun C."/>
            <person name="Zou P."/>
            <person name="Liu Y."/>
            <person name="Dai S."/>
            <person name="Zhou R."/>
        </authorList>
    </citation>
    <scope>NUCLEOTIDE SEQUENCE [LARGE SCALE GENOMIC DNA]</scope>
</reference>
<keyword evidence="2" id="KW-1185">Reference proteome</keyword>
<dbReference type="Proteomes" id="UP001057402">
    <property type="component" value="Chromosome 4"/>
</dbReference>
<organism evidence="1 2">
    <name type="scientific">Melastoma candidum</name>
    <dbReference type="NCBI Taxonomy" id="119954"/>
    <lineage>
        <taxon>Eukaryota</taxon>
        <taxon>Viridiplantae</taxon>
        <taxon>Streptophyta</taxon>
        <taxon>Embryophyta</taxon>
        <taxon>Tracheophyta</taxon>
        <taxon>Spermatophyta</taxon>
        <taxon>Magnoliopsida</taxon>
        <taxon>eudicotyledons</taxon>
        <taxon>Gunneridae</taxon>
        <taxon>Pentapetalae</taxon>
        <taxon>rosids</taxon>
        <taxon>malvids</taxon>
        <taxon>Myrtales</taxon>
        <taxon>Melastomataceae</taxon>
        <taxon>Melastomatoideae</taxon>
        <taxon>Melastomateae</taxon>
        <taxon>Melastoma</taxon>
    </lineage>
</organism>
<name>A0ACB9R8D7_9MYRT</name>
<sequence length="86" mass="9372">MVEAVICVAEMALLVWTPPLSFAHPGWGSPWGGGSSGLPEYYMHTCPQANDIVLSVLERAFVTEPRIAASLLRLHFHDCFVQGCDA</sequence>
<comment type="caution">
    <text evidence="1">The sequence shown here is derived from an EMBL/GenBank/DDBJ whole genome shotgun (WGS) entry which is preliminary data.</text>
</comment>
<dbReference type="EMBL" id="CM042883">
    <property type="protein sequence ID" value="KAI4374960.1"/>
    <property type="molecule type" value="Genomic_DNA"/>
</dbReference>